<dbReference type="PANTHER" id="PTHR46567:SF1">
    <property type="entry name" value="MEDIATOR OF RNA POLYMERASE II TRANSCRIPTION SUBUNIT 12"/>
    <property type="match status" value="1"/>
</dbReference>
<comment type="similarity">
    <text evidence="2">Belongs to the Mediator complex subunit 12 family.</text>
</comment>
<dbReference type="PANTHER" id="PTHR46567">
    <property type="entry name" value="MEDIATOR OF RNA POLYMERASE II TRANSCRIPTION SUBUNIT 12"/>
    <property type="match status" value="1"/>
</dbReference>
<dbReference type="Pfam" id="PF00931">
    <property type="entry name" value="NB-ARC"/>
    <property type="match status" value="1"/>
</dbReference>
<keyword evidence="4" id="KW-0805">Transcription regulation</keyword>
<dbReference type="SMART" id="SM01281">
    <property type="entry name" value="Med12"/>
    <property type="match status" value="1"/>
</dbReference>
<dbReference type="GO" id="GO:0043531">
    <property type="term" value="F:ADP binding"/>
    <property type="evidence" value="ECO:0007669"/>
    <property type="project" value="InterPro"/>
</dbReference>
<evidence type="ECO:0000256" key="8">
    <source>
        <dbReference type="ARBA" id="ARBA00032010"/>
    </source>
</evidence>
<feature type="compositionally biased region" description="Basic and acidic residues" evidence="10">
    <location>
        <begin position="2793"/>
        <end position="2833"/>
    </location>
</feature>
<reference evidence="12" key="1">
    <citation type="submission" date="2021-01" db="EMBL/GenBank/DDBJ databases">
        <authorList>
            <person name="Kaushik A."/>
        </authorList>
    </citation>
    <scope>NUCLEOTIDE SEQUENCE</scope>
    <source>
        <strain evidence="12">AG4-R118</strain>
    </source>
</reference>
<dbReference type="InterPro" id="IPR016035">
    <property type="entry name" value="Acyl_Trfase/lysoPLipase"/>
</dbReference>
<dbReference type="GO" id="GO:0003712">
    <property type="term" value="F:transcription coregulator activity"/>
    <property type="evidence" value="ECO:0007669"/>
    <property type="project" value="InterPro"/>
</dbReference>
<dbReference type="Pfam" id="PF13424">
    <property type="entry name" value="TPR_12"/>
    <property type="match status" value="1"/>
</dbReference>
<dbReference type="Gene3D" id="3.40.50.300">
    <property type="entry name" value="P-loop containing nucleotide triphosphate hydrolases"/>
    <property type="match status" value="1"/>
</dbReference>
<organism evidence="12 13">
    <name type="scientific">Rhizoctonia solani</name>
    <dbReference type="NCBI Taxonomy" id="456999"/>
    <lineage>
        <taxon>Eukaryota</taxon>
        <taxon>Fungi</taxon>
        <taxon>Dikarya</taxon>
        <taxon>Basidiomycota</taxon>
        <taxon>Agaricomycotina</taxon>
        <taxon>Agaricomycetes</taxon>
        <taxon>Cantharellales</taxon>
        <taxon>Ceratobasidiaceae</taxon>
        <taxon>Rhizoctonia</taxon>
    </lineage>
</organism>
<evidence type="ECO:0000313" key="13">
    <source>
        <dbReference type="Proteomes" id="UP000663888"/>
    </source>
</evidence>
<name>A0A8H3B2Y8_9AGAM</name>
<feature type="compositionally biased region" description="Polar residues" evidence="10">
    <location>
        <begin position="1"/>
        <end position="15"/>
    </location>
</feature>
<dbReference type="SUPFAM" id="SSF52540">
    <property type="entry name" value="P-loop containing nucleoside triphosphate hydrolases"/>
    <property type="match status" value="1"/>
</dbReference>
<feature type="compositionally biased region" description="Acidic residues" evidence="10">
    <location>
        <begin position="1506"/>
        <end position="1521"/>
    </location>
</feature>
<dbReference type="InterPro" id="IPR019035">
    <property type="entry name" value="Mediator_Med12"/>
</dbReference>
<sequence>MSSRQARSRNPNTKPSQSQSQSQHPPAKVTDIKPPAWRTKWSKTADLGYPGFEPPRPGQPEDTLTEQYVKQGYTFVNTALGNVSNDSFSAHGLIYGSLKPSRNRSALALLGDLMSAVYEVRTESSSGIPPNTYKLPPRMTLNDSRRTAWLADLANPSIPLSKLAKTVLHATKGPELLDLLYGNNIAIPRAVWYVRILGANETLSIKSRPNFNAAQLGIEWAGMVTAHLKKQLQEIVLPSAPRPGLPIKSTFKSTLTQADTKAKWVSKFAYCVDLLRAFYAEHMVDHGAVLGWLSAQALPANIAQFYFVLRLVEEYLDDIAQHRMFAQPVIEACLAKLVEVENSAVLDVLAGLAGATTHVLHRLFLLNPDYFVCGRIWAQPGYRRLLQTIFHDRGKLAHGEFRSEADIADIMATFAMVAARNDGLLFRVLPERAVVDMRATIADVQLLNSIGPCTDLSSVPYFQPDGSDDQKLSVLLTWAVTPSQYGSHRPFLACSLLARRSEGTRWQEGIWRWLDDSEEVRAVGTWENEKEECMPSSAGIDDGVKIMWQSRDAVALLVGELIEKGLFSYGWYMQKLIARGITDPKLTMGANSHHRTLLHVLPLSSENTAMSVMRVNALYGQAKHTESRAVRAVCTELQPYLLELVGGINEPWTSTTLHSLERYLSAGRYILMLAINDWLLATVHQFLDQGLQLSSDTFARIVQILSARKCFSSMAELIFAVLQSQSDDILDVVIAVIDRYTNIWVAMDIMNEIGEELFKKHQALRSEHKHCRSLFTLLESLSSTGYLPESAHHQIESEVAFITQSLHPQTDGTVPPSHSLAQIMSLVNEVSLEQVAVVADDVWYKHHALESWATVIWEHVFASLCTVPQTTPDPQKSDIASRYVTFLVKLSSHILSGLDSYMREWLSTGTNDLLGAEHIYDLLELVLLRLVLAGVLSPSTILEGLVYPTWSLASGLQEPKPSVSRLAELANDLAERLIVADDVPPTPSILPPATLPEVLELSARRLPASNNAAFLAFINKFPCLVAMEIQPHLGERIQASSRALRIMLVNQPQMATLSSRYMDVVRDSFLKPAGLVLNERLELLLVSVLKGIVNGGWTGVPGHKSSPVIDRVKQRPILTRIDPWGVTKASLDLHLTLKLLESSLEQDSSRAEAKERLADFSSSLFGRGMSSQSSDLVAGVLKGISGPVATKFVNDGLERLTKGLRSLRLNMVDSVSTFLNDSGETLRLLCRVILPLRDDPSKLPSLEASIKDDFLSALQTALEAVLLTWKQSDHSVEPRRPEVVTLITRLNQFALGFPDFWTKGTNEKGETLIVIYLQMMKSIGNPLVGDLTLFPILLDTIGFLLDELPKETKYPSTEALRQAIDPSRQLILPNLPKEFLDRILPLLKFTSTDPCTGLALRFTQQGTRALLITHFPNRPWDWGESLDDAPPGDNVRNTASIPLELFNAEVTHDRIAQPDHTGPNKLWNSAEQDGWHMKSVIGSEVTFQREWVDSRILEAPGREGESSDEEMVDGVNEEEPPSEQQNSTAEPSGYGKKRKASMSPVAEAMSDDDIQIIEAPDHTQPHNLHLYLSVDEKMPNDEEVSKGLNILCTDGGGVRGLSSLIVLQEIILRIENRNGGRKVYPHEYFDFVAGTGTGGIIACMLGRLRMSVGEAIEEYVKVIKHITSEKKMSGPTMYKGTKLQEALKAMVREATGDAEKMMSEGRVNEGCKTAVFAMARHNLNAVLPTIFRSYTVTANPGPNCAIWQALYATMAHPELFKSIDIIDSSVPQSFVGGELGCSNPIAHVLSEVKRVYPDRHVSCIISIGAGHARTIQVPNPSRWNLAIRTHDVVVMKEMATDSERVAEEMALRFQCTSGVYFRFNVDQGMQKMKNGSWERLGETLQHTKAYLQKSQTDNKLGEVVKASTERRRAISTAHAAGQILDVIEDTKRPTGFRRCPAPTKLYTGRNDENAQITACITGNNHERRVCVVYGLGGIGKTQLVLNVVERTWDEWDYIIYVDASSTEAIEKALEEFAVSKAIDRSYNGAINWLESCGERWLIVFDNADNPFTNIRKYIPTRGRGCSAIITTRLPDLARLTEGPNSLCHLSSMSQTDATALLVKIDFGCLALAIVHAGAYIAHSPSMTITKYRDLFLSQRRRMLEEYSDLPVAAKLDDYGDTVYTTWRMSYEQLKPESRGLLWLVAYLHYDGISEDIFMRAAQNMHNPEKYSLPLTSLESQALDHVKLHLSTYLDSNKDWDTVAFIRAMADLTSYSLVDFDKMNLTYRVHVLVHDWARTVIPQASDLAIECTVTLLSLSVGSEEDAASLTFKRRLGLHVNSVLAHNPNIGPNHNDWLRRVYEETGQWSQKVQLDQQVLWAFQRELGDDNVKTWRIMSELAVSYAALGQWDAAERLQVQAMDAYKRLWGERHLQTLMAAGALAGTYFHMGRLEEAEKLQIQVLNSCKELRGKEHPETSIAMNNLANTYSGLGRCKQAERLQLQVLYIRMRELGEEHPRTLIAMNNLAGTYSKLGLWGKAEDLYLKAATVAERILGDQHPRVHLYRENLEKMLAQRDKDFAEPAEIHFATSHKRQNKPHVIPYTPRALSSRHPTHLALVLISPVMEAKLKALKVADLKEILTKSSTPIPTKANKADLIAKILATPDALKLAGGDPAPPPAAPVPAAAKPVDDDLLAPPDEFDWDGTGAKPDGVASAEAKAVAESTPAPATSESTPAPAPTEDNAPKPAEEEVVKPAEGDTSKPAEGEAKPAEGDAAKQADEELERRKARAARFGIPLVENPVSTKSEGGRGRRGKKGGEDKDKEKEKEKPASKPEEKKEAGKKPEEKKEKKEDKPKAMKISAKEAAPNDDDAKLAARAARFGISSAPKPAGESADPAEDDKRKKREARFATAPASKKAKTDA</sequence>
<dbReference type="GO" id="GO:0006357">
    <property type="term" value="P:regulation of transcription by RNA polymerase II"/>
    <property type="evidence" value="ECO:0007669"/>
    <property type="project" value="InterPro"/>
</dbReference>
<feature type="region of interest" description="Disordered" evidence="10">
    <location>
        <begin position="2647"/>
        <end position="2899"/>
    </location>
</feature>
<evidence type="ECO:0000313" key="12">
    <source>
        <dbReference type="EMBL" id="CAE6446564.1"/>
    </source>
</evidence>
<gene>
    <name evidence="12" type="ORF">RDB_LOCUS59353</name>
</gene>
<dbReference type="GO" id="GO:0016592">
    <property type="term" value="C:mediator complex"/>
    <property type="evidence" value="ECO:0007669"/>
    <property type="project" value="InterPro"/>
</dbReference>
<comment type="caution">
    <text evidence="12">The sequence shown here is derived from an EMBL/GenBank/DDBJ whole genome shotgun (WGS) entry which is preliminary data.</text>
</comment>
<dbReference type="Gene3D" id="1.25.40.10">
    <property type="entry name" value="Tetratricopeptide repeat domain"/>
    <property type="match status" value="2"/>
</dbReference>
<evidence type="ECO:0000256" key="1">
    <source>
        <dbReference type="ARBA" id="ARBA00004123"/>
    </source>
</evidence>
<dbReference type="InterPro" id="IPR056681">
    <property type="entry name" value="DUF7779"/>
</dbReference>
<dbReference type="Pfam" id="PF25000">
    <property type="entry name" value="DUF7779"/>
    <property type="match status" value="1"/>
</dbReference>
<dbReference type="Pfam" id="PF13374">
    <property type="entry name" value="TPR_10"/>
    <property type="match status" value="2"/>
</dbReference>
<dbReference type="InterPro" id="IPR002641">
    <property type="entry name" value="PNPLA_dom"/>
</dbReference>
<proteinExistence type="inferred from homology"/>
<evidence type="ECO:0000256" key="7">
    <source>
        <dbReference type="ARBA" id="ARBA00023242"/>
    </source>
</evidence>
<evidence type="ECO:0000256" key="6">
    <source>
        <dbReference type="ARBA" id="ARBA00023163"/>
    </source>
</evidence>
<dbReference type="SUPFAM" id="SSF48452">
    <property type="entry name" value="TPR-like"/>
    <property type="match status" value="2"/>
</dbReference>
<evidence type="ECO:0000256" key="9">
    <source>
        <dbReference type="PROSITE-ProRule" id="PRU01161"/>
    </source>
</evidence>
<feature type="compositionally biased region" description="Low complexity" evidence="10">
    <location>
        <begin position="2690"/>
        <end position="2718"/>
    </location>
</feature>
<dbReference type="InterPro" id="IPR002182">
    <property type="entry name" value="NB-ARC"/>
</dbReference>
<evidence type="ECO:0000256" key="2">
    <source>
        <dbReference type="ARBA" id="ARBA00010289"/>
    </source>
</evidence>
<keyword evidence="5" id="KW-0443">Lipid metabolism</keyword>
<evidence type="ECO:0000256" key="3">
    <source>
        <dbReference type="ARBA" id="ARBA00019622"/>
    </source>
</evidence>
<accession>A0A8H3B2Y8</accession>
<feature type="domain" description="PNPLA" evidence="11">
    <location>
        <begin position="1591"/>
        <end position="1789"/>
    </location>
</feature>
<dbReference type="InterPro" id="IPR011990">
    <property type="entry name" value="TPR-like_helical_dom_sf"/>
</dbReference>
<feature type="short sequence motif" description="GXGXXG" evidence="9">
    <location>
        <begin position="1595"/>
        <end position="1600"/>
    </location>
</feature>
<dbReference type="EMBL" id="CAJMWX010001031">
    <property type="protein sequence ID" value="CAE6446564.1"/>
    <property type="molecule type" value="Genomic_DNA"/>
</dbReference>
<evidence type="ECO:0000256" key="5">
    <source>
        <dbReference type="ARBA" id="ARBA00023098"/>
    </source>
</evidence>
<dbReference type="Pfam" id="PF09497">
    <property type="entry name" value="Med12"/>
    <property type="match status" value="1"/>
</dbReference>
<dbReference type="Gene3D" id="3.40.1090.10">
    <property type="entry name" value="Cytosolic phospholipase A2 catalytic domain"/>
    <property type="match status" value="1"/>
</dbReference>
<dbReference type="PROSITE" id="PS51635">
    <property type="entry name" value="PNPLA"/>
    <property type="match status" value="1"/>
</dbReference>
<keyword evidence="7" id="KW-0539">Nucleus</keyword>
<protein>
    <recommendedName>
        <fullName evidence="3">Mediator of RNA polymerase II transcription subunit 12</fullName>
    </recommendedName>
    <alternativeName>
        <fullName evidence="8">Mediator complex subunit 12</fullName>
    </alternativeName>
</protein>
<comment type="subcellular location">
    <subcellularLocation>
        <location evidence="1">Nucleus</location>
    </subcellularLocation>
</comment>
<feature type="region of interest" description="Disordered" evidence="10">
    <location>
        <begin position="1"/>
        <end position="37"/>
    </location>
</feature>
<keyword evidence="6" id="KW-0804">Transcription</keyword>
<dbReference type="SUPFAM" id="SSF52151">
    <property type="entry name" value="FabD/lysophospholipase-like"/>
    <property type="match status" value="1"/>
</dbReference>
<feature type="region of interest" description="Disordered" evidence="10">
    <location>
        <begin position="1497"/>
        <end position="1547"/>
    </location>
</feature>
<evidence type="ECO:0000256" key="10">
    <source>
        <dbReference type="SAM" id="MobiDB-lite"/>
    </source>
</evidence>
<dbReference type="Proteomes" id="UP000663888">
    <property type="component" value="Unassembled WGS sequence"/>
</dbReference>
<dbReference type="Pfam" id="PF01734">
    <property type="entry name" value="Patatin"/>
    <property type="match status" value="1"/>
</dbReference>
<dbReference type="GO" id="GO:0046486">
    <property type="term" value="P:glycerolipid metabolic process"/>
    <property type="evidence" value="ECO:0007669"/>
    <property type="project" value="UniProtKB-ARBA"/>
</dbReference>
<evidence type="ECO:0000256" key="4">
    <source>
        <dbReference type="ARBA" id="ARBA00023015"/>
    </source>
</evidence>
<dbReference type="InterPro" id="IPR027417">
    <property type="entry name" value="P-loop_NTPase"/>
</dbReference>
<evidence type="ECO:0000259" key="11">
    <source>
        <dbReference type="PROSITE" id="PS51635"/>
    </source>
</evidence>
<feature type="compositionally biased region" description="Basic and acidic residues" evidence="10">
    <location>
        <begin position="2720"/>
        <end position="2762"/>
    </location>
</feature>
<comment type="caution">
    <text evidence="9">Lacks conserved residue(s) required for the propagation of feature annotation.</text>
</comment>